<keyword evidence="2" id="KW-1185">Reference proteome</keyword>
<organism evidence="2">
    <name type="scientific">Laccaria bicolor (strain S238N-H82 / ATCC MYA-4686)</name>
    <name type="common">Bicoloured deceiver</name>
    <name type="synonym">Laccaria laccata var. bicolor</name>
    <dbReference type="NCBI Taxonomy" id="486041"/>
    <lineage>
        <taxon>Eukaryota</taxon>
        <taxon>Fungi</taxon>
        <taxon>Dikarya</taxon>
        <taxon>Basidiomycota</taxon>
        <taxon>Agaricomycotina</taxon>
        <taxon>Agaricomycetes</taxon>
        <taxon>Agaricomycetidae</taxon>
        <taxon>Agaricales</taxon>
        <taxon>Agaricineae</taxon>
        <taxon>Hydnangiaceae</taxon>
        <taxon>Laccaria</taxon>
    </lineage>
</organism>
<proteinExistence type="predicted"/>
<evidence type="ECO:0000313" key="2">
    <source>
        <dbReference type="Proteomes" id="UP000001194"/>
    </source>
</evidence>
<dbReference type="AlphaFoldDB" id="B0DKY7"/>
<dbReference type="Proteomes" id="UP000001194">
    <property type="component" value="Unassembled WGS sequence"/>
</dbReference>
<sequence>MGQQHQKDEPFKENEDFQTRRTRAIMWRRKSRRCILSIDLCTICHCGRLNSKRTFKALLEDIEDEALVASHSNITRERLVTSSNPNPPTSSSHVHPGYSHVIGFLNSLSTKSPTVHTYTCYGGPG</sequence>
<dbReference type="GeneID" id="6080172"/>
<dbReference type="KEGG" id="lbc:LACBIDRAFT_304105"/>
<name>B0DKY7_LACBS</name>
<protein>
    <submittedName>
        <fullName evidence="1">Predicted protein</fullName>
    </submittedName>
</protein>
<gene>
    <name evidence="1" type="ORF">LACBIDRAFT_304105</name>
</gene>
<reference evidence="1 2" key="1">
    <citation type="journal article" date="2008" name="Nature">
        <title>The genome of Laccaria bicolor provides insights into mycorrhizal symbiosis.</title>
        <authorList>
            <person name="Martin F."/>
            <person name="Aerts A."/>
            <person name="Ahren D."/>
            <person name="Brun A."/>
            <person name="Danchin E.G.J."/>
            <person name="Duchaussoy F."/>
            <person name="Gibon J."/>
            <person name="Kohler A."/>
            <person name="Lindquist E."/>
            <person name="Pereda V."/>
            <person name="Salamov A."/>
            <person name="Shapiro H.J."/>
            <person name="Wuyts J."/>
            <person name="Blaudez D."/>
            <person name="Buee M."/>
            <person name="Brokstein P."/>
            <person name="Canbaeck B."/>
            <person name="Cohen D."/>
            <person name="Courty P.E."/>
            <person name="Coutinho P.M."/>
            <person name="Delaruelle C."/>
            <person name="Detter J.C."/>
            <person name="Deveau A."/>
            <person name="DiFazio S."/>
            <person name="Duplessis S."/>
            <person name="Fraissinet-Tachet L."/>
            <person name="Lucic E."/>
            <person name="Frey-Klett P."/>
            <person name="Fourrey C."/>
            <person name="Feussner I."/>
            <person name="Gay G."/>
            <person name="Grimwood J."/>
            <person name="Hoegger P.J."/>
            <person name="Jain P."/>
            <person name="Kilaru S."/>
            <person name="Labbe J."/>
            <person name="Lin Y.C."/>
            <person name="Legue V."/>
            <person name="Le Tacon F."/>
            <person name="Marmeisse R."/>
            <person name="Melayah D."/>
            <person name="Montanini B."/>
            <person name="Muratet M."/>
            <person name="Nehls U."/>
            <person name="Niculita-Hirzel H."/>
            <person name="Oudot-Le Secq M.P."/>
            <person name="Peter M."/>
            <person name="Quesneville H."/>
            <person name="Rajashekar B."/>
            <person name="Reich M."/>
            <person name="Rouhier N."/>
            <person name="Schmutz J."/>
            <person name="Yin T."/>
            <person name="Chalot M."/>
            <person name="Henrissat B."/>
            <person name="Kuees U."/>
            <person name="Lucas S."/>
            <person name="Van de Peer Y."/>
            <person name="Podila G.K."/>
            <person name="Polle A."/>
            <person name="Pukkila P.J."/>
            <person name="Richardson P.M."/>
            <person name="Rouze P."/>
            <person name="Sanders I.R."/>
            <person name="Stajich J.E."/>
            <person name="Tunlid A."/>
            <person name="Tuskan G."/>
            <person name="Grigoriev I.V."/>
        </authorList>
    </citation>
    <scope>NUCLEOTIDE SEQUENCE [LARGE SCALE GENOMIC DNA]</scope>
    <source>
        <strain evidence="2">S238N-H82 / ATCC MYA-4686</strain>
    </source>
</reference>
<dbReference type="InParanoid" id="B0DKY7"/>
<dbReference type="EMBL" id="DS547116">
    <property type="protein sequence ID" value="EDR04820.1"/>
    <property type="molecule type" value="Genomic_DNA"/>
</dbReference>
<accession>B0DKY7</accession>
<dbReference type="HOGENOM" id="CLU_1992998_0_0_1"/>
<evidence type="ECO:0000313" key="1">
    <source>
        <dbReference type="EMBL" id="EDR04820.1"/>
    </source>
</evidence>
<dbReference type="RefSeq" id="XP_001884644.1">
    <property type="nucleotide sequence ID" value="XM_001884609.1"/>
</dbReference>